<feature type="region of interest" description="Disordered" evidence="5">
    <location>
        <begin position="884"/>
        <end position="920"/>
    </location>
</feature>
<feature type="domain" description="SUN" evidence="7">
    <location>
        <begin position="124"/>
        <end position="292"/>
    </location>
</feature>
<dbReference type="GO" id="GO:0016020">
    <property type="term" value="C:membrane"/>
    <property type="evidence" value="ECO:0007669"/>
    <property type="project" value="InterPro"/>
</dbReference>
<sequence length="920" mass="100275">MLSFLPASLLALVFASPVFSAPSSPNDPFREIAALIPKQPEPPICCLRPLTPLEPATDEELLLSFEDWKAKRFAEASARQTQQAPVTHLPPTGGQKPGGSAASDPVSEPPGADAATPSPQGMLQDGALPEPEDATRLAPHFRIPTVDRFNYASLDCSARVHTAHRSAKSPAAILASKKDKYMLSPCAEKNQFVVVELCEDIRIDTVQLANFEFFSGVFKDFTVSVAKTYTVDTEGWAVAGTYRAQNVRGVQSFHLPTSLRDFYRFIRIDFHSHYGNEYYCPVSLLRVYGLTHLEEWKWEMWERESQARRAVEEVSVLSEVSVESPQVVHIPAIESREVSDIETKDNVSVVTDTISSTIASPASAMASTNLTSSTESSITPSESQSSPETTALTQSVERRATAEYSTSTAEKGRSTATTTQDHDLTQHETTHDTSLEHTMDSVYITSATSSHSVSLSSPSPESPPHSSANSSSADFSSSISHSDQATRSSQAHTTIPPGSATLPSVPLAPPAPPVTTGGESIYRTIMNRLTALEANTTLYARYVEEQTAGVREVLRRLGEDVGRLDGIGKAQAQMYRRSIVEFDKQRRRLEHEHSELLLKINRLTDEVILEKRLGIAQLCLLLAVIVFMVMTRGSRGEPIHARLSKPSAMRDWGRRTLSFSGEWVNKFRSRSPTPQPREQFNDKVDLSQTLHPFELPPPHSDSRHVRSKPSQLSSAPRKSLVRPRTPSALRLTPTSRHFNIYSRAATSGSLHSPTRSLSRPQIQRASSGSAAPGLGAVPKSTKRWARTAHLHEVKSTGVLPTMGRLEQDENVVNLGGDVVGPRRGSEGGGFAFEDADDFFGAGTVQKEYATPKGKGKERMRAVGRPPLSPLRLTSANELALGCSRARAASDVASDGDGWVDTDVDAPESDLDVGSGRLSES</sequence>
<feature type="region of interest" description="Disordered" evidence="5">
    <location>
        <begin position="451"/>
        <end position="515"/>
    </location>
</feature>
<feature type="compositionally biased region" description="Basic and acidic residues" evidence="5">
    <location>
        <begin position="420"/>
        <end position="436"/>
    </location>
</feature>
<evidence type="ECO:0000313" key="9">
    <source>
        <dbReference type="Proteomes" id="UP000250043"/>
    </source>
</evidence>
<keyword evidence="9" id="KW-1185">Reference proteome</keyword>
<accession>A0A8E2ASS5</accession>
<organism evidence="8 9">
    <name type="scientific">Obba rivulosa</name>
    <dbReference type="NCBI Taxonomy" id="1052685"/>
    <lineage>
        <taxon>Eukaryota</taxon>
        <taxon>Fungi</taxon>
        <taxon>Dikarya</taxon>
        <taxon>Basidiomycota</taxon>
        <taxon>Agaricomycotina</taxon>
        <taxon>Agaricomycetes</taxon>
        <taxon>Polyporales</taxon>
        <taxon>Gelatoporiaceae</taxon>
        <taxon>Obba</taxon>
    </lineage>
</organism>
<evidence type="ECO:0000256" key="4">
    <source>
        <dbReference type="ARBA" id="ARBA00023136"/>
    </source>
</evidence>
<dbReference type="PROSITE" id="PS51469">
    <property type="entry name" value="SUN"/>
    <property type="match status" value="1"/>
</dbReference>
<feature type="compositionally biased region" description="Low complexity" evidence="5">
    <location>
        <begin position="884"/>
        <end position="896"/>
    </location>
</feature>
<comment type="subcellular location">
    <subcellularLocation>
        <location evidence="1">Endomembrane system</location>
    </subcellularLocation>
</comment>
<feature type="compositionally biased region" description="Polar residues" evidence="5">
    <location>
        <begin position="403"/>
        <end position="419"/>
    </location>
</feature>
<feature type="region of interest" description="Disordered" evidence="5">
    <location>
        <begin position="362"/>
        <end position="436"/>
    </location>
</feature>
<evidence type="ECO:0000256" key="5">
    <source>
        <dbReference type="SAM" id="MobiDB-lite"/>
    </source>
</evidence>
<reference evidence="8 9" key="1">
    <citation type="submission" date="2016-07" db="EMBL/GenBank/DDBJ databases">
        <title>Draft genome of the white-rot fungus Obba rivulosa 3A-2.</title>
        <authorList>
            <consortium name="DOE Joint Genome Institute"/>
            <person name="Miettinen O."/>
            <person name="Riley R."/>
            <person name="Acob R."/>
            <person name="Barry K."/>
            <person name="Cullen D."/>
            <person name="De Vries R."/>
            <person name="Hainaut M."/>
            <person name="Hatakka A."/>
            <person name="Henrissat B."/>
            <person name="Hilden K."/>
            <person name="Kuo R."/>
            <person name="Labutti K."/>
            <person name="Lipzen A."/>
            <person name="Makela M.R."/>
            <person name="Sandor L."/>
            <person name="Spatafora J.W."/>
            <person name="Grigoriev I.V."/>
            <person name="Hibbett D.S."/>
        </authorList>
    </citation>
    <scope>NUCLEOTIDE SEQUENCE [LARGE SCALE GENOMIC DNA]</scope>
    <source>
        <strain evidence="8 9">3A-2</strain>
    </source>
</reference>
<keyword evidence="3" id="KW-1133">Transmembrane helix</keyword>
<evidence type="ECO:0000256" key="3">
    <source>
        <dbReference type="ARBA" id="ARBA00022989"/>
    </source>
</evidence>
<feature type="region of interest" description="Disordered" evidence="5">
    <location>
        <begin position="689"/>
        <end position="781"/>
    </location>
</feature>
<feature type="compositionally biased region" description="Low complexity" evidence="5">
    <location>
        <begin position="451"/>
        <end position="482"/>
    </location>
</feature>
<protein>
    <recommendedName>
        <fullName evidence="7">SUN domain-containing protein</fullName>
    </recommendedName>
</protein>
<keyword evidence="4" id="KW-0472">Membrane</keyword>
<dbReference type="AlphaFoldDB" id="A0A8E2ASS5"/>
<dbReference type="PANTHER" id="PTHR12953">
    <property type="entry name" value="MEMBRANE PROTEIN CH1 RELATED"/>
    <property type="match status" value="1"/>
</dbReference>
<keyword evidence="2" id="KW-0812">Transmembrane</keyword>
<feature type="chain" id="PRO_5034028908" description="SUN domain-containing protein" evidence="6">
    <location>
        <begin position="21"/>
        <end position="920"/>
    </location>
</feature>
<evidence type="ECO:0000256" key="6">
    <source>
        <dbReference type="SAM" id="SignalP"/>
    </source>
</evidence>
<feature type="compositionally biased region" description="Polar residues" evidence="5">
    <location>
        <begin position="744"/>
        <end position="764"/>
    </location>
</feature>
<dbReference type="GO" id="GO:0012505">
    <property type="term" value="C:endomembrane system"/>
    <property type="evidence" value="ECO:0007669"/>
    <property type="project" value="UniProtKB-SubCell"/>
</dbReference>
<dbReference type="InterPro" id="IPR045120">
    <property type="entry name" value="Suco/Slp1-like"/>
</dbReference>
<feature type="compositionally biased region" description="Low complexity" evidence="5">
    <location>
        <begin position="362"/>
        <end position="390"/>
    </location>
</feature>
<evidence type="ECO:0000313" key="8">
    <source>
        <dbReference type="EMBL" id="OCH87329.1"/>
    </source>
</evidence>
<dbReference type="Gene3D" id="2.60.120.260">
    <property type="entry name" value="Galactose-binding domain-like"/>
    <property type="match status" value="1"/>
</dbReference>
<dbReference type="OrthoDB" id="266334at2759"/>
<dbReference type="GO" id="GO:0005737">
    <property type="term" value="C:cytoplasm"/>
    <property type="evidence" value="ECO:0007669"/>
    <property type="project" value="TreeGrafter"/>
</dbReference>
<keyword evidence="6" id="KW-0732">Signal</keyword>
<feature type="compositionally biased region" description="Polar residues" evidence="5">
    <location>
        <begin position="483"/>
        <end position="493"/>
    </location>
</feature>
<dbReference type="EMBL" id="KV722489">
    <property type="protein sequence ID" value="OCH87329.1"/>
    <property type="molecule type" value="Genomic_DNA"/>
</dbReference>
<feature type="signal peptide" evidence="6">
    <location>
        <begin position="1"/>
        <end position="20"/>
    </location>
</feature>
<feature type="compositionally biased region" description="Low complexity" evidence="5">
    <location>
        <begin position="765"/>
        <end position="776"/>
    </location>
</feature>
<proteinExistence type="predicted"/>
<dbReference type="Pfam" id="PF07738">
    <property type="entry name" value="Sad1_UNC"/>
    <property type="match status" value="1"/>
</dbReference>
<feature type="region of interest" description="Disordered" evidence="5">
    <location>
        <begin position="74"/>
        <end position="132"/>
    </location>
</feature>
<dbReference type="Proteomes" id="UP000250043">
    <property type="component" value="Unassembled WGS sequence"/>
</dbReference>
<dbReference type="PANTHER" id="PTHR12953:SF0">
    <property type="entry name" value="SUN DOMAIN-CONTAINING OSSIFICATION FACTOR"/>
    <property type="match status" value="1"/>
</dbReference>
<name>A0A8E2ASS5_9APHY</name>
<evidence type="ECO:0000256" key="2">
    <source>
        <dbReference type="ARBA" id="ARBA00022692"/>
    </source>
</evidence>
<evidence type="ECO:0000259" key="7">
    <source>
        <dbReference type="PROSITE" id="PS51469"/>
    </source>
</evidence>
<gene>
    <name evidence="8" type="ORF">OBBRIDRAFT_837470</name>
</gene>
<dbReference type="InterPro" id="IPR012919">
    <property type="entry name" value="SUN_dom"/>
</dbReference>
<feature type="compositionally biased region" description="Acidic residues" evidence="5">
    <location>
        <begin position="897"/>
        <end position="910"/>
    </location>
</feature>
<evidence type="ECO:0000256" key="1">
    <source>
        <dbReference type="ARBA" id="ARBA00004308"/>
    </source>
</evidence>
<dbReference type="GO" id="GO:0034975">
    <property type="term" value="P:protein folding in endoplasmic reticulum"/>
    <property type="evidence" value="ECO:0007669"/>
    <property type="project" value="TreeGrafter"/>
</dbReference>